<reference evidence="3 4" key="1">
    <citation type="submission" date="2017-12" db="EMBL/GenBank/DDBJ databases">
        <title>Complete genome sequence of Herbivorax saccincola GGR1, a novel Cellulosome-producing hydrolytic bacterium in a thermophilic biogas plant, established by Illumina and Nanopore MinION sequencing.</title>
        <authorList>
            <person name="Pechtl A."/>
            <person name="Ruckert C."/>
            <person name="Koeck D.E."/>
            <person name="Maus I."/>
            <person name="Winkler A."/>
            <person name="Kalinowski J."/>
            <person name="Puhler A."/>
            <person name="Schwarz W.W."/>
            <person name="Zverlov V.V."/>
            <person name="Schluter A."/>
            <person name="Liebl W."/>
        </authorList>
    </citation>
    <scope>NUCLEOTIDE SEQUENCE [LARGE SCALE GENOMIC DNA]</scope>
    <source>
        <strain evidence="4">SR1</strain>
    </source>
</reference>
<feature type="region of interest" description="Disordered" evidence="1">
    <location>
        <begin position="1"/>
        <end position="25"/>
    </location>
</feature>
<dbReference type="InterPro" id="IPR025331">
    <property type="entry name" value="TNT"/>
</dbReference>
<proteinExistence type="predicted"/>
<gene>
    <name evidence="3" type="ORF">HVS_01890</name>
</gene>
<organism evidence="3 4">
    <name type="scientific">Acetivibrio saccincola</name>
    <dbReference type="NCBI Taxonomy" id="1677857"/>
    <lineage>
        <taxon>Bacteria</taxon>
        <taxon>Bacillati</taxon>
        <taxon>Bacillota</taxon>
        <taxon>Clostridia</taxon>
        <taxon>Eubacteriales</taxon>
        <taxon>Oscillospiraceae</taxon>
        <taxon>Acetivibrio</taxon>
    </lineage>
</organism>
<dbReference type="KEGG" id="hsc:HVS_01890"/>
<evidence type="ECO:0000256" key="1">
    <source>
        <dbReference type="SAM" id="MobiDB-lite"/>
    </source>
</evidence>
<evidence type="ECO:0000313" key="4">
    <source>
        <dbReference type="Proteomes" id="UP000233534"/>
    </source>
</evidence>
<accession>A0A2K9DYW2</accession>
<keyword evidence="4" id="KW-1185">Reference proteome</keyword>
<dbReference type="GO" id="GO:0050135">
    <property type="term" value="F:NADP+ nucleosidase activity"/>
    <property type="evidence" value="ECO:0007669"/>
    <property type="project" value="InterPro"/>
</dbReference>
<dbReference type="EMBL" id="CP025197">
    <property type="protein sequence ID" value="AUG56339.1"/>
    <property type="molecule type" value="Genomic_DNA"/>
</dbReference>
<evidence type="ECO:0000259" key="2">
    <source>
        <dbReference type="Pfam" id="PF14021"/>
    </source>
</evidence>
<feature type="domain" description="TNT" evidence="2">
    <location>
        <begin position="86"/>
        <end position="140"/>
    </location>
</feature>
<protein>
    <recommendedName>
        <fullName evidence="2">TNT domain-containing protein</fullName>
    </recommendedName>
</protein>
<dbReference type="Proteomes" id="UP000233534">
    <property type="component" value="Chromosome"/>
</dbReference>
<sequence>MTEQGVLVHNAKNYDGNGNTGVGNKGTRSTVDDFIKANVNPNFQQNVKNAFTSDAKATTLTKDLTVYRYHGGTSSGKSYWYTPNLTSNPAADLALPAGNTYQYVDTYIIPKGTTILEGTVAPNFGQPGGGYQIYVPNPTVVIPK</sequence>
<dbReference type="Pfam" id="PF14021">
    <property type="entry name" value="TNT"/>
    <property type="match status" value="1"/>
</dbReference>
<dbReference type="AlphaFoldDB" id="A0A2K9DYW2"/>
<name>A0A2K9DYW2_9FIRM</name>
<evidence type="ECO:0000313" key="3">
    <source>
        <dbReference type="EMBL" id="AUG56339.1"/>
    </source>
</evidence>